<evidence type="ECO:0000256" key="3">
    <source>
        <dbReference type="ARBA" id="ARBA00022833"/>
    </source>
</evidence>
<feature type="region of interest" description="Disordered" evidence="5">
    <location>
        <begin position="156"/>
        <end position="175"/>
    </location>
</feature>
<feature type="compositionally biased region" description="Basic and acidic residues" evidence="5">
    <location>
        <begin position="165"/>
        <end position="175"/>
    </location>
</feature>
<feature type="domain" description="CHHC U11-48K-type" evidence="6">
    <location>
        <begin position="46"/>
        <end position="73"/>
    </location>
</feature>
<reference evidence="7" key="1">
    <citation type="submission" date="2022-01" db="EMBL/GenBank/DDBJ databases">
        <authorList>
            <person name="King R."/>
        </authorList>
    </citation>
    <scope>NUCLEOTIDE SEQUENCE</scope>
</reference>
<gene>
    <name evidence="7" type="ORF">PSYICH_LOCUS3149</name>
</gene>
<organism evidence="7 8">
    <name type="scientific">Psylliodes chrysocephalus</name>
    <dbReference type="NCBI Taxonomy" id="3402493"/>
    <lineage>
        <taxon>Eukaryota</taxon>
        <taxon>Metazoa</taxon>
        <taxon>Ecdysozoa</taxon>
        <taxon>Arthropoda</taxon>
        <taxon>Hexapoda</taxon>
        <taxon>Insecta</taxon>
        <taxon>Pterygota</taxon>
        <taxon>Neoptera</taxon>
        <taxon>Endopterygota</taxon>
        <taxon>Coleoptera</taxon>
        <taxon>Polyphaga</taxon>
        <taxon>Cucujiformia</taxon>
        <taxon>Chrysomeloidea</taxon>
        <taxon>Chrysomelidae</taxon>
        <taxon>Galerucinae</taxon>
        <taxon>Alticini</taxon>
        <taxon>Psylliodes</taxon>
    </lineage>
</organism>
<dbReference type="Pfam" id="PF05253">
    <property type="entry name" value="zf-U11-48K"/>
    <property type="match status" value="1"/>
</dbReference>
<evidence type="ECO:0000313" key="7">
    <source>
        <dbReference type="EMBL" id="CAH1101878.1"/>
    </source>
</evidence>
<keyword evidence="4" id="KW-0175">Coiled coil</keyword>
<evidence type="ECO:0000256" key="1">
    <source>
        <dbReference type="ARBA" id="ARBA00022723"/>
    </source>
</evidence>
<evidence type="ECO:0000256" key="2">
    <source>
        <dbReference type="ARBA" id="ARBA00022771"/>
    </source>
</evidence>
<evidence type="ECO:0000313" key="8">
    <source>
        <dbReference type="Proteomes" id="UP001153636"/>
    </source>
</evidence>
<dbReference type="EMBL" id="OV651824">
    <property type="protein sequence ID" value="CAH1101878.1"/>
    <property type="molecule type" value="Genomic_DNA"/>
</dbReference>
<name>A0A9P0CKS1_9CUCU</name>
<dbReference type="Proteomes" id="UP001153636">
    <property type="component" value="Chromosome 12"/>
</dbReference>
<feature type="compositionally biased region" description="Basic and acidic residues" evidence="5">
    <location>
        <begin position="346"/>
        <end position="379"/>
    </location>
</feature>
<dbReference type="InterPro" id="IPR022776">
    <property type="entry name" value="TRM13/UPF0224_CHHC_Znf_dom"/>
</dbReference>
<keyword evidence="8" id="KW-1185">Reference proteome</keyword>
<feature type="compositionally biased region" description="Basic and acidic residues" evidence="5">
    <location>
        <begin position="311"/>
        <end position="328"/>
    </location>
</feature>
<keyword evidence="3" id="KW-0862">Zinc</keyword>
<feature type="compositionally biased region" description="Basic residues" evidence="5">
    <location>
        <begin position="186"/>
        <end position="196"/>
    </location>
</feature>
<feature type="region of interest" description="Disordered" evidence="5">
    <location>
        <begin position="180"/>
        <end position="203"/>
    </location>
</feature>
<proteinExistence type="predicted"/>
<feature type="region of interest" description="Disordered" evidence="5">
    <location>
        <begin position="311"/>
        <end position="379"/>
    </location>
</feature>
<accession>A0A9P0CKS1</accession>
<dbReference type="AlphaFoldDB" id="A0A9P0CKS1"/>
<feature type="coiled-coil region" evidence="4">
    <location>
        <begin position="213"/>
        <end position="251"/>
    </location>
</feature>
<dbReference type="PROSITE" id="PS51800">
    <property type="entry name" value="ZF_CHHC_U11_48K"/>
    <property type="match status" value="1"/>
</dbReference>
<evidence type="ECO:0000259" key="6">
    <source>
        <dbReference type="PROSITE" id="PS51800"/>
    </source>
</evidence>
<sequence>MSFNIEVRKKQLHSLNQYITSSKDKVDSILSYLGWTGREVQKNTEKINCPINTKHRVPIEKIEKHVQKCCLLSSGYEIDEQFLSEPQTPSSSSILLDGPKKIEILNEARQHNVKFRPAWNGLEPDPMTANRIVTTFSTDERLAIYDYSIKNTEAPPAPSEFLMNGEDRSKKEELLTEEERLEKERNAKRRPVKYKSVHTDSNKSHTEIMREVIQNQMLLFEDHLKEKQRAEEEAERKRQQELIEKAQAYEQFPHIDSNVVYDYGIDPFEVTDNSFLENSLNGNISFNVSYDYEAEIPIRVEKDCIKPAKEVNNHIEKDKSEKRDDHKNRPSSRQLYRDRDRRHRSRDRDHKRNYERRRSRERRDYPRRKESYPRSERRY</sequence>
<dbReference type="GO" id="GO:0008270">
    <property type="term" value="F:zinc ion binding"/>
    <property type="evidence" value="ECO:0007669"/>
    <property type="project" value="UniProtKB-KW"/>
</dbReference>
<evidence type="ECO:0000256" key="4">
    <source>
        <dbReference type="SAM" id="Coils"/>
    </source>
</evidence>
<dbReference type="OrthoDB" id="69229at2759"/>
<evidence type="ECO:0000256" key="5">
    <source>
        <dbReference type="SAM" id="MobiDB-lite"/>
    </source>
</evidence>
<protein>
    <recommendedName>
        <fullName evidence="6">CHHC U11-48K-type domain-containing protein</fullName>
    </recommendedName>
</protein>
<keyword evidence="2" id="KW-0863">Zinc-finger</keyword>
<keyword evidence="1" id="KW-0479">Metal-binding</keyword>